<evidence type="ECO:0000259" key="6">
    <source>
        <dbReference type="PROSITE" id="PS50110"/>
    </source>
</evidence>
<keyword evidence="5" id="KW-0597">Phosphoprotein</keyword>
<evidence type="ECO:0000313" key="8">
    <source>
        <dbReference type="Proteomes" id="UP000293142"/>
    </source>
</evidence>
<keyword evidence="3" id="KW-0238">DNA-binding</keyword>
<dbReference type="GO" id="GO:0006355">
    <property type="term" value="P:regulation of DNA-templated transcription"/>
    <property type="evidence" value="ECO:0007669"/>
    <property type="project" value="InterPro"/>
</dbReference>
<dbReference type="InterPro" id="IPR011990">
    <property type="entry name" value="TPR-like_helical_dom_sf"/>
</dbReference>
<dbReference type="SMART" id="SM01043">
    <property type="entry name" value="BTAD"/>
    <property type="match status" value="1"/>
</dbReference>
<dbReference type="SUPFAM" id="SSF48452">
    <property type="entry name" value="TPR-like"/>
    <property type="match status" value="1"/>
</dbReference>
<evidence type="ECO:0000313" key="7">
    <source>
        <dbReference type="EMBL" id="TBL76484.1"/>
    </source>
</evidence>
<feature type="modified residue" description="4-aspartylphosphate" evidence="5">
    <location>
        <position position="53"/>
    </location>
</feature>
<dbReference type="GO" id="GO:0003677">
    <property type="term" value="F:DNA binding"/>
    <property type="evidence" value="ECO:0007669"/>
    <property type="project" value="UniProtKB-KW"/>
</dbReference>
<dbReference type="InterPro" id="IPR016032">
    <property type="entry name" value="Sig_transdc_resp-reg_C-effctor"/>
</dbReference>
<dbReference type="AlphaFoldDB" id="A0A4Q9DRX8"/>
<dbReference type="InterPro" id="IPR005158">
    <property type="entry name" value="BTAD"/>
</dbReference>
<dbReference type="EMBL" id="SIRE01000013">
    <property type="protein sequence ID" value="TBL76484.1"/>
    <property type="molecule type" value="Genomic_DNA"/>
</dbReference>
<dbReference type="SUPFAM" id="SSF52172">
    <property type="entry name" value="CheY-like"/>
    <property type="match status" value="1"/>
</dbReference>
<evidence type="ECO:0000256" key="5">
    <source>
        <dbReference type="PROSITE-ProRule" id="PRU00169"/>
    </source>
</evidence>
<name>A0A4Q9DRX8_9BACL</name>
<protein>
    <submittedName>
        <fullName evidence="7">Response regulator</fullName>
    </submittedName>
</protein>
<evidence type="ECO:0000256" key="1">
    <source>
        <dbReference type="ARBA" id="ARBA00023012"/>
    </source>
</evidence>
<dbReference type="Pfam" id="PF03704">
    <property type="entry name" value="BTAD"/>
    <property type="match status" value="1"/>
</dbReference>
<comment type="caution">
    <text evidence="7">The sequence shown here is derived from an EMBL/GenBank/DDBJ whole genome shotgun (WGS) entry which is preliminary data.</text>
</comment>
<dbReference type="SMART" id="SM00448">
    <property type="entry name" value="REC"/>
    <property type="match status" value="1"/>
</dbReference>
<evidence type="ECO:0000256" key="2">
    <source>
        <dbReference type="ARBA" id="ARBA00023015"/>
    </source>
</evidence>
<feature type="domain" description="Response regulatory" evidence="6">
    <location>
        <begin position="2"/>
        <end position="116"/>
    </location>
</feature>
<keyword evidence="2" id="KW-0805">Transcription regulation</keyword>
<evidence type="ECO:0000256" key="4">
    <source>
        <dbReference type="ARBA" id="ARBA00023163"/>
    </source>
</evidence>
<proteinExistence type="predicted"/>
<keyword evidence="8" id="KW-1185">Reference proteome</keyword>
<accession>A0A4Q9DRX8</accession>
<gene>
    <name evidence="7" type="ORF">EYB31_18790</name>
</gene>
<dbReference type="GO" id="GO:0000160">
    <property type="term" value="P:phosphorelay signal transduction system"/>
    <property type="evidence" value="ECO:0007669"/>
    <property type="project" value="UniProtKB-KW"/>
</dbReference>
<reference evidence="7 8" key="1">
    <citation type="submission" date="2019-02" db="EMBL/GenBank/DDBJ databases">
        <title>Paenibacillus sp. nov., isolated from surface-sterilized tissue of Thalictrum simplex L.</title>
        <authorList>
            <person name="Tuo L."/>
        </authorList>
    </citation>
    <scope>NUCLEOTIDE SEQUENCE [LARGE SCALE GENOMIC DNA]</scope>
    <source>
        <strain evidence="7 8">N2SHLJ1</strain>
    </source>
</reference>
<dbReference type="InterPro" id="IPR051677">
    <property type="entry name" value="AfsR-DnrI-RedD_regulator"/>
</dbReference>
<dbReference type="SUPFAM" id="SSF46894">
    <property type="entry name" value="C-terminal effector domain of the bipartite response regulators"/>
    <property type="match status" value="1"/>
</dbReference>
<keyword evidence="1" id="KW-0902">Two-component regulatory system</keyword>
<dbReference type="Gene3D" id="1.25.40.10">
    <property type="entry name" value="Tetratricopeptide repeat domain"/>
    <property type="match status" value="1"/>
</dbReference>
<sequence>MNVILVDDEPAMLLAMRMLLSRLDGVKLVSCFQTAAEALAFIDDVEVDMAFLDIELNGDSGLELARRLRAKDANLDIVFTTSHTEFSMQAYDVYPLDYMVKPISRQRLAQTIARADSKRLASVSRGIVAEIERLSVRGIGGLDVVSKKVGEVKWISRKSKEVFAYLLIHRGRPIHKARIIEDIFGHLSIANAESYLSTAAYQLRKVLAEHGFKEVIHCSQEKYRLDLEQIDADFIRWEQELGQLKVIDATNAAAAVELEKAFSGGLFEDTAFEWVIAEQERLSNVYVSFAALLAGWLSDSGQYREALRIAVRLVARNEFDEEANLLLIRLLAAVGDQKALLEHEGRYRQLLYEELGLQPSPRIEQAYAQARCGS</sequence>
<dbReference type="OrthoDB" id="3190595at2"/>
<keyword evidence="4" id="KW-0804">Transcription</keyword>
<evidence type="ECO:0000256" key="3">
    <source>
        <dbReference type="ARBA" id="ARBA00023125"/>
    </source>
</evidence>
<dbReference type="Pfam" id="PF00072">
    <property type="entry name" value="Response_reg"/>
    <property type="match status" value="1"/>
</dbReference>
<dbReference type="InterPro" id="IPR011006">
    <property type="entry name" value="CheY-like_superfamily"/>
</dbReference>
<dbReference type="PROSITE" id="PS50110">
    <property type="entry name" value="RESPONSE_REGULATORY"/>
    <property type="match status" value="1"/>
</dbReference>
<organism evidence="7 8">
    <name type="scientific">Paenibacillus thalictri</name>
    <dbReference type="NCBI Taxonomy" id="2527873"/>
    <lineage>
        <taxon>Bacteria</taxon>
        <taxon>Bacillati</taxon>
        <taxon>Bacillota</taxon>
        <taxon>Bacilli</taxon>
        <taxon>Bacillales</taxon>
        <taxon>Paenibacillaceae</taxon>
        <taxon>Paenibacillus</taxon>
    </lineage>
</organism>
<dbReference type="InterPro" id="IPR036388">
    <property type="entry name" value="WH-like_DNA-bd_sf"/>
</dbReference>
<dbReference type="Gene3D" id="1.10.10.10">
    <property type="entry name" value="Winged helix-like DNA-binding domain superfamily/Winged helix DNA-binding domain"/>
    <property type="match status" value="1"/>
</dbReference>
<dbReference type="InterPro" id="IPR001789">
    <property type="entry name" value="Sig_transdc_resp-reg_receiver"/>
</dbReference>
<dbReference type="PANTHER" id="PTHR35807">
    <property type="entry name" value="TRANSCRIPTIONAL REGULATOR REDD-RELATED"/>
    <property type="match status" value="1"/>
</dbReference>
<dbReference type="Gene3D" id="3.40.50.2300">
    <property type="match status" value="1"/>
</dbReference>
<dbReference type="Proteomes" id="UP000293142">
    <property type="component" value="Unassembled WGS sequence"/>
</dbReference>